<organism evidence="1 2">
    <name type="scientific">Pseudomonas nitroreducens</name>
    <dbReference type="NCBI Taxonomy" id="46680"/>
    <lineage>
        <taxon>Bacteria</taxon>
        <taxon>Pseudomonadati</taxon>
        <taxon>Pseudomonadota</taxon>
        <taxon>Gammaproteobacteria</taxon>
        <taxon>Pseudomonadales</taxon>
        <taxon>Pseudomonadaceae</taxon>
        <taxon>Pseudomonas</taxon>
    </lineage>
</organism>
<accession>A0A7W7NZQ0</accession>
<sequence length="77" mass="8581">MASKMPLKPKLSPCPACGAEPQPVRNGRLWVFKCPKIAPLVTTKHVSGHPMFTRREAVETWETAVSDFKKHNPTPQS</sequence>
<proteinExistence type="predicted"/>
<dbReference type="EMBL" id="JACHLI010000001">
    <property type="protein sequence ID" value="MBB4861442.1"/>
    <property type="molecule type" value="Genomic_DNA"/>
</dbReference>
<evidence type="ECO:0008006" key="3">
    <source>
        <dbReference type="Google" id="ProtNLM"/>
    </source>
</evidence>
<dbReference type="AlphaFoldDB" id="A0A7W7NZQ0"/>
<dbReference type="Proteomes" id="UP000566995">
    <property type="component" value="Unassembled WGS sequence"/>
</dbReference>
<comment type="caution">
    <text evidence="1">The sequence shown here is derived from an EMBL/GenBank/DDBJ whole genome shotgun (WGS) entry which is preliminary data.</text>
</comment>
<gene>
    <name evidence="1" type="ORF">HNP46_000253</name>
</gene>
<evidence type="ECO:0000313" key="1">
    <source>
        <dbReference type="EMBL" id="MBB4861442.1"/>
    </source>
</evidence>
<reference evidence="1 2" key="1">
    <citation type="submission" date="2020-08" db="EMBL/GenBank/DDBJ databases">
        <title>Functional genomics of gut bacteria from endangered species of beetles.</title>
        <authorList>
            <person name="Carlos-Shanley C."/>
        </authorList>
    </citation>
    <scope>NUCLEOTIDE SEQUENCE [LARGE SCALE GENOMIC DNA]</scope>
    <source>
        <strain evidence="1 2">S00179</strain>
    </source>
</reference>
<protein>
    <recommendedName>
        <fullName evidence="3">Restriction alleviation protein, Lar family</fullName>
    </recommendedName>
</protein>
<evidence type="ECO:0000313" key="2">
    <source>
        <dbReference type="Proteomes" id="UP000566995"/>
    </source>
</evidence>
<name>A0A7W7NZQ0_PSENT</name>